<keyword evidence="4" id="KW-1185">Reference proteome</keyword>
<name>A0A2T3YXB5_TRIA4</name>
<feature type="compositionally biased region" description="Basic residues" evidence="2">
    <location>
        <begin position="328"/>
        <end position="340"/>
    </location>
</feature>
<evidence type="ECO:0000256" key="1">
    <source>
        <dbReference type="SAM" id="Coils"/>
    </source>
</evidence>
<protein>
    <recommendedName>
        <fullName evidence="5">Mfs allantoate protein</fullName>
    </recommendedName>
</protein>
<feature type="compositionally biased region" description="Acidic residues" evidence="2">
    <location>
        <begin position="512"/>
        <end position="531"/>
    </location>
</feature>
<feature type="coiled-coil region" evidence="1">
    <location>
        <begin position="199"/>
        <end position="246"/>
    </location>
</feature>
<sequence length="1355" mass="156892">MAYTKAQFSRPRASKVRLVEPPADERCKHSVPRLARFGPRDMRPIHSEAALTAVSLQQSWLSMAVSVYGFKVMEAPFMAGPQGLRALCTKEATHANGIFCWFHSKQVYGLYRGYKRRNASLDALDDESPPYLKKAKVTLANQTFEDIEDENTLREVHSIYLRYMSSFQRHNILQSLERLEKRTADLLYRKEQWFAWVRKAQEEEEATREKEQRKVKQEASLFKRYRDKLRARLERARREEEKRSQDVYLEQAYQERIAMLADETDNDEDWDPIKDMKLDKRTQYIDLIKHFLWMDAESTDGNEGDDSVDPVATSTEALPTEDSQAPSKKAKKRSNAKRSATKPGNSGVSAAASIADRGQKRLMAIQESKKASTNADQHVPDKKNIETEREMRKRLSEGVEKKMENIWGFQLVGSLENPHETHTRTAPMTDDEIESAVKDIREIKLLLFCRLLLAQASMLPAALRSSSVEEFLNDAEIVDSDLRDLCLKLEDPSLQQIRDACADFARGDDAEEDIDNASDESETEDEDDDTFADLMSDNDRYAHLHTDNWLVEKLFPSELKPRKEKAGSSSQKTRVTICGKSYFPASNWASWGNNRLIQQLQELEFFPYFIDLDAQQHSRHLQVGGRSKIRRQHDIIETRNIIVGHMKRSDPVTWRFLQYITMRTGELLVLVRDGKTGRVITAPPEEHLWTYRRKQGIGRASKNEWDNVLEVGPDYYDMTDSLREWRFGFQDYYDVFIWSFVPDEPPMDMYTVVVTELRTAWRLTHPRDVYLHMEPLLRTLTREKDTMRTRKIKAGEDVESIWDTVTSDQVEFRAFNIQEGNITSRATRELGSSPYLFYNKANVVEDEVLFPDEAASNKKRVHFREIRNGVSRIETPNLPSRIRQLERSLALAREGKDHAAAFEETLDSDEGSIWALPRIWQTGFGQLRQGTLSVQQRKLLNHTGLDTINQSQLLADRSEDADFMEIMERDRSFGFKESFHQGDLEPGSSEKYFQVQDKIGALLKTTHTGATDWVLFLVEILDWLQIRADYDDYADDPAAPWPHPFVVQDLVQAFLMVAMFFPESTVTDKVTAFLESGECESFKKSLLFRPQERSQSLPDRKSRTSYKFRDKKFWDEWNKAAKGPGHYTETFPLEWSIAIRPTIAKLYRAGIIAPAYHQNDPQIVPGVAVAMTEPHRPDTLDLFICYEDRYNNFPTLFPPFFSGPEKWTKLLPHAQAFASKHQGARFALLRLWSAPHFYPLMVGLQNRQGNSFLDSVGRPWEWKFVPKDMPGSEFSIHHTISKRLELLEEQFEDRVFTRGDLILVMGEDATDLLKYCVAVTFAVQTKPWLREVDLWKSFINVELGFLQQLDPFWLD</sequence>
<feature type="compositionally biased region" description="Polar residues" evidence="2">
    <location>
        <begin position="312"/>
        <end position="326"/>
    </location>
</feature>
<organism evidence="3 4">
    <name type="scientific">Trichoderma asperellum (strain ATCC 204424 / CBS 433.97 / NBRC 101777)</name>
    <dbReference type="NCBI Taxonomy" id="1042311"/>
    <lineage>
        <taxon>Eukaryota</taxon>
        <taxon>Fungi</taxon>
        <taxon>Dikarya</taxon>
        <taxon>Ascomycota</taxon>
        <taxon>Pezizomycotina</taxon>
        <taxon>Sordariomycetes</taxon>
        <taxon>Hypocreomycetidae</taxon>
        <taxon>Hypocreales</taxon>
        <taxon>Hypocreaceae</taxon>
        <taxon>Trichoderma</taxon>
    </lineage>
</organism>
<dbReference type="OrthoDB" id="5326588at2759"/>
<accession>A0A2T3YXB5</accession>
<evidence type="ECO:0000313" key="4">
    <source>
        <dbReference type="Proteomes" id="UP000240493"/>
    </source>
</evidence>
<evidence type="ECO:0008006" key="5">
    <source>
        <dbReference type="Google" id="ProtNLM"/>
    </source>
</evidence>
<proteinExistence type="predicted"/>
<reference evidence="3 4" key="1">
    <citation type="submission" date="2016-07" db="EMBL/GenBank/DDBJ databases">
        <title>Multiple horizontal gene transfer events from other fungi enriched the ability of initially mycotrophic Trichoderma (Ascomycota) to feed on dead plant biomass.</title>
        <authorList>
            <consortium name="DOE Joint Genome Institute"/>
            <person name="Aerts A."/>
            <person name="Atanasova L."/>
            <person name="Chenthamara K."/>
            <person name="Zhang J."/>
            <person name="Grujic M."/>
            <person name="Henrissat B."/>
            <person name="Kuo A."/>
            <person name="Salamov A."/>
            <person name="Lipzen A."/>
            <person name="Labutti K."/>
            <person name="Barry K."/>
            <person name="Miao Y."/>
            <person name="Rahimi M.J."/>
            <person name="Shen Q."/>
            <person name="Grigoriev I.V."/>
            <person name="Kubicek C.P."/>
            <person name="Druzhinina I.S."/>
        </authorList>
    </citation>
    <scope>NUCLEOTIDE SEQUENCE [LARGE SCALE GENOMIC DNA]</scope>
    <source>
        <strain evidence="3 4">CBS 433.97</strain>
    </source>
</reference>
<dbReference type="EMBL" id="KZ679268">
    <property type="protein sequence ID" value="PTB37182.1"/>
    <property type="molecule type" value="Genomic_DNA"/>
</dbReference>
<gene>
    <name evidence="3" type="ORF">M441DRAFT_30373</name>
</gene>
<feature type="region of interest" description="Disordered" evidence="2">
    <location>
        <begin position="299"/>
        <end position="353"/>
    </location>
</feature>
<feature type="region of interest" description="Disordered" evidence="2">
    <location>
        <begin position="512"/>
        <end position="532"/>
    </location>
</feature>
<keyword evidence="1" id="KW-0175">Coiled coil</keyword>
<feature type="compositionally biased region" description="Acidic residues" evidence="2">
    <location>
        <begin position="299"/>
        <end position="308"/>
    </location>
</feature>
<evidence type="ECO:0000256" key="2">
    <source>
        <dbReference type="SAM" id="MobiDB-lite"/>
    </source>
</evidence>
<dbReference type="Proteomes" id="UP000240493">
    <property type="component" value="Unassembled WGS sequence"/>
</dbReference>
<evidence type="ECO:0000313" key="3">
    <source>
        <dbReference type="EMBL" id="PTB37182.1"/>
    </source>
</evidence>